<dbReference type="Gene3D" id="3.30.450.40">
    <property type="match status" value="1"/>
</dbReference>
<reference evidence="6 7" key="1">
    <citation type="submission" date="2023-07" db="EMBL/GenBank/DDBJ databases">
        <title>Comparative genomics of wheat-associated soil bacteria to identify genetic determinants of phenazine resistance.</title>
        <authorList>
            <person name="Mouncey N."/>
        </authorList>
    </citation>
    <scope>NUCLEOTIDE SEQUENCE [LARGE SCALE GENOMIC DNA]</scope>
    <source>
        <strain evidence="6 7">V2I4</strain>
    </source>
</reference>
<dbReference type="GO" id="GO:0003677">
    <property type="term" value="F:DNA binding"/>
    <property type="evidence" value="ECO:0007669"/>
    <property type="project" value="UniProtKB-KW"/>
</dbReference>
<keyword evidence="1" id="KW-0805">Transcription regulation</keyword>
<evidence type="ECO:0000313" key="7">
    <source>
        <dbReference type="Proteomes" id="UP001230328"/>
    </source>
</evidence>
<evidence type="ECO:0000259" key="5">
    <source>
        <dbReference type="PROSITE" id="PS51078"/>
    </source>
</evidence>
<dbReference type="PANTHER" id="PTHR30136">
    <property type="entry name" value="HELIX-TURN-HELIX TRANSCRIPTIONAL REGULATOR, ICLR FAMILY"/>
    <property type="match status" value="1"/>
</dbReference>
<dbReference type="InterPro" id="IPR014757">
    <property type="entry name" value="Tscrpt_reg_IclR_C"/>
</dbReference>
<evidence type="ECO:0000259" key="4">
    <source>
        <dbReference type="PROSITE" id="PS51077"/>
    </source>
</evidence>
<dbReference type="Gene3D" id="1.10.10.10">
    <property type="entry name" value="Winged helix-like DNA-binding domain superfamily/Winged helix DNA-binding domain"/>
    <property type="match status" value="1"/>
</dbReference>
<feature type="domain" description="HTH iclR-type" evidence="4">
    <location>
        <begin position="1"/>
        <end position="53"/>
    </location>
</feature>
<dbReference type="Proteomes" id="UP001230328">
    <property type="component" value="Unassembled WGS sequence"/>
</dbReference>
<evidence type="ECO:0000313" key="6">
    <source>
        <dbReference type="EMBL" id="MDQ1024762.1"/>
    </source>
</evidence>
<keyword evidence="7" id="KW-1185">Reference proteome</keyword>
<keyword evidence="3" id="KW-0804">Transcription</keyword>
<accession>A0ABU0SMR5</accession>
<sequence>MVLEAFPPGRTAIGVTELARRCGLAKATTHRTLRILETIGMVERQEAGYLLGCLIRRLADIHDGRSPSQLRDCVLPYMLDLYEETHLTVHLGVWTGESVLIGEPPREDRQTHLPGGGSTYPCSLPCPALPCPALPCPALPCPALGRVLLAHTDDYSRLRVLRARLRHFTAETVVSPGLLERELAAVRAEGLACSWNQSLPDIADIAAPIQDADECVVAAISVSGPLDASTSTPRPVMSVVPLALRPCHPA</sequence>
<dbReference type="EMBL" id="JAUSZI010000002">
    <property type="protein sequence ID" value="MDQ1024762.1"/>
    <property type="molecule type" value="Genomic_DNA"/>
</dbReference>
<dbReference type="Pfam" id="PF01614">
    <property type="entry name" value="IclR_C"/>
    <property type="match status" value="1"/>
</dbReference>
<dbReference type="InterPro" id="IPR036388">
    <property type="entry name" value="WH-like_DNA-bd_sf"/>
</dbReference>
<name>A0ABU0SMR5_9ACTN</name>
<keyword evidence="2 6" id="KW-0238">DNA-binding</keyword>
<feature type="domain" description="IclR-ED" evidence="5">
    <location>
        <begin position="57"/>
        <end position="250"/>
    </location>
</feature>
<dbReference type="Pfam" id="PF09339">
    <property type="entry name" value="HTH_IclR"/>
    <property type="match status" value="1"/>
</dbReference>
<gene>
    <name evidence="6" type="ORF">QF035_002344</name>
</gene>
<evidence type="ECO:0000256" key="1">
    <source>
        <dbReference type="ARBA" id="ARBA00023015"/>
    </source>
</evidence>
<dbReference type="InterPro" id="IPR050707">
    <property type="entry name" value="HTH_MetabolicPath_Reg"/>
</dbReference>
<evidence type="ECO:0000256" key="2">
    <source>
        <dbReference type="ARBA" id="ARBA00023125"/>
    </source>
</evidence>
<evidence type="ECO:0000256" key="3">
    <source>
        <dbReference type="ARBA" id="ARBA00023163"/>
    </source>
</evidence>
<dbReference type="SUPFAM" id="SSF46785">
    <property type="entry name" value="Winged helix' DNA-binding domain"/>
    <property type="match status" value="1"/>
</dbReference>
<dbReference type="InterPro" id="IPR036390">
    <property type="entry name" value="WH_DNA-bd_sf"/>
</dbReference>
<dbReference type="SUPFAM" id="SSF55781">
    <property type="entry name" value="GAF domain-like"/>
    <property type="match status" value="1"/>
</dbReference>
<dbReference type="PROSITE" id="PS51078">
    <property type="entry name" value="ICLR_ED"/>
    <property type="match status" value="1"/>
</dbReference>
<dbReference type="RefSeq" id="WP_373466635.1">
    <property type="nucleotide sequence ID" value="NZ_JAUSZI010000002.1"/>
</dbReference>
<dbReference type="PROSITE" id="PS51077">
    <property type="entry name" value="HTH_ICLR"/>
    <property type="match status" value="1"/>
</dbReference>
<organism evidence="6 7">
    <name type="scientific">Streptomyces umbrinus</name>
    <dbReference type="NCBI Taxonomy" id="67370"/>
    <lineage>
        <taxon>Bacteria</taxon>
        <taxon>Bacillati</taxon>
        <taxon>Actinomycetota</taxon>
        <taxon>Actinomycetes</taxon>
        <taxon>Kitasatosporales</taxon>
        <taxon>Streptomycetaceae</taxon>
        <taxon>Streptomyces</taxon>
        <taxon>Streptomyces phaeochromogenes group</taxon>
    </lineage>
</organism>
<dbReference type="SMART" id="SM00346">
    <property type="entry name" value="HTH_ICLR"/>
    <property type="match status" value="1"/>
</dbReference>
<protein>
    <submittedName>
        <fullName evidence="6">DNA-binding IclR family transcriptional regulator</fullName>
    </submittedName>
</protein>
<dbReference type="InterPro" id="IPR029016">
    <property type="entry name" value="GAF-like_dom_sf"/>
</dbReference>
<dbReference type="PANTHER" id="PTHR30136:SF24">
    <property type="entry name" value="HTH-TYPE TRANSCRIPTIONAL REPRESSOR ALLR"/>
    <property type="match status" value="1"/>
</dbReference>
<comment type="caution">
    <text evidence="6">The sequence shown here is derived from an EMBL/GenBank/DDBJ whole genome shotgun (WGS) entry which is preliminary data.</text>
</comment>
<proteinExistence type="predicted"/>
<dbReference type="InterPro" id="IPR005471">
    <property type="entry name" value="Tscrpt_reg_IclR_N"/>
</dbReference>